<reference evidence="2" key="1">
    <citation type="submission" date="2021-05" db="EMBL/GenBank/DDBJ databases">
        <authorList>
            <person name="Alioto T."/>
            <person name="Alioto T."/>
            <person name="Gomez Garrido J."/>
        </authorList>
    </citation>
    <scope>NUCLEOTIDE SEQUENCE</scope>
</reference>
<name>A0A8D8FEL1_CULPI</name>
<organism evidence="2">
    <name type="scientific">Culex pipiens</name>
    <name type="common">House mosquito</name>
    <dbReference type="NCBI Taxonomy" id="7175"/>
    <lineage>
        <taxon>Eukaryota</taxon>
        <taxon>Metazoa</taxon>
        <taxon>Ecdysozoa</taxon>
        <taxon>Arthropoda</taxon>
        <taxon>Hexapoda</taxon>
        <taxon>Insecta</taxon>
        <taxon>Pterygota</taxon>
        <taxon>Neoptera</taxon>
        <taxon>Endopterygota</taxon>
        <taxon>Diptera</taxon>
        <taxon>Nematocera</taxon>
        <taxon>Culicoidea</taxon>
        <taxon>Culicidae</taxon>
        <taxon>Culicinae</taxon>
        <taxon>Culicini</taxon>
        <taxon>Culex</taxon>
        <taxon>Culex</taxon>
    </lineage>
</organism>
<proteinExistence type="predicted"/>
<sequence>MTRNHPKATTFPRSRNSCWKSRRNDWRKFSIRTPSGTATTRNHQHCSARSVCGNARRSRSRNFPPTRVGMGPASKIVGGSWSRCWEACRLTGTFVGPAGAWSNWPWTSGRAA</sequence>
<feature type="region of interest" description="Disordered" evidence="1">
    <location>
        <begin position="32"/>
        <end position="71"/>
    </location>
</feature>
<evidence type="ECO:0000256" key="1">
    <source>
        <dbReference type="SAM" id="MobiDB-lite"/>
    </source>
</evidence>
<dbReference type="EMBL" id="HBUE01058862">
    <property type="protein sequence ID" value="CAG6467623.1"/>
    <property type="molecule type" value="Transcribed_RNA"/>
</dbReference>
<protein>
    <submittedName>
        <fullName evidence="2">(northern house mosquito) hypothetical protein</fullName>
    </submittedName>
</protein>
<dbReference type="AlphaFoldDB" id="A0A8D8FEL1"/>
<accession>A0A8D8FEL1</accession>
<feature type="compositionally biased region" description="Polar residues" evidence="1">
    <location>
        <begin position="32"/>
        <end position="47"/>
    </location>
</feature>
<evidence type="ECO:0000313" key="2">
    <source>
        <dbReference type="EMBL" id="CAG6467623.1"/>
    </source>
</evidence>